<proteinExistence type="predicted"/>
<feature type="non-terminal residue" evidence="2">
    <location>
        <position position="92"/>
    </location>
</feature>
<dbReference type="EMBL" id="CAJHNH020003235">
    <property type="protein sequence ID" value="CAG5128838.1"/>
    <property type="molecule type" value="Genomic_DNA"/>
</dbReference>
<keyword evidence="3" id="KW-1185">Reference proteome</keyword>
<evidence type="ECO:0000313" key="3">
    <source>
        <dbReference type="Proteomes" id="UP000678393"/>
    </source>
</evidence>
<dbReference type="AlphaFoldDB" id="A0A8S3ZLL7"/>
<dbReference type="Proteomes" id="UP000678393">
    <property type="component" value="Unassembled WGS sequence"/>
</dbReference>
<feature type="signal peptide" evidence="1">
    <location>
        <begin position="1"/>
        <end position="33"/>
    </location>
</feature>
<comment type="caution">
    <text evidence="2">The sequence shown here is derived from an EMBL/GenBank/DDBJ whole genome shotgun (WGS) entry which is preliminary data.</text>
</comment>
<reference evidence="2" key="1">
    <citation type="submission" date="2021-04" db="EMBL/GenBank/DDBJ databases">
        <authorList>
            <consortium name="Molecular Ecology Group"/>
        </authorList>
    </citation>
    <scope>NUCLEOTIDE SEQUENCE</scope>
</reference>
<sequence length="92" mass="9954">MYFNCPVGLQLILFTKMILIVTLSMVVPAAVCARECQLPCVRKSASCRVCESASCRVCESASCRVCESASCRVDKTCVLTAVCCAMCGPFFH</sequence>
<gene>
    <name evidence="2" type="ORF">CUNI_LOCUS14396</name>
</gene>
<organism evidence="2 3">
    <name type="scientific">Candidula unifasciata</name>
    <dbReference type="NCBI Taxonomy" id="100452"/>
    <lineage>
        <taxon>Eukaryota</taxon>
        <taxon>Metazoa</taxon>
        <taxon>Spiralia</taxon>
        <taxon>Lophotrochozoa</taxon>
        <taxon>Mollusca</taxon>
        <taxon>Gastropoda</taxon>
        <taxon>Heterobranchia</taxon>
        <taxon>Euthyneura</taxon>
        <taxon>Panpulmonata</taxon>
        <taxon>Eupulmonata</taxon>
        <taxon>Stylommatophora</taxon>
        <taxon>Helicina</taxon>
        <taxon>Helicoidea</taxon>
        <taxon>Geomitridae</taxon>
        <taxon>Candidula</taxon>
    </lineage>
</organism>
<name>A0A8S3ZLL7_9EUPU</name>
<accession>A0A8S3ZLL7</accession>
<keyword evidence="1" id="KW-0732">Signal</keyword>
<protein>
    <submittedName>
        <fullName evidence="2">Uncharacterized protein</fullName>
    </submittedName>
</protein>
<feature type="chain" id="PRO_5035905119" evidence="1">
    <location>
        <begin position="34"/>
        <end position="92"/>
    </location>
</feature>
<evidence type="ECO:0000256" key="1">
    <source>
        <dbReference type="SAM" id="SignalP"/>
    </source>
</evidence>
<evidence type="ECO:0000313" key="2">
    <source>
        <dbReference type="EMBL" id="CAG5128838.1"/>
    </source>
</evidence>